<feature type="domain" description="Rieske" evidence="7">
    <location>
        <begin position="43"/>
        <end position="152"/>
    </location>
</feature>
<dbReference type="PRINTS" id="PR00090">
    <property type="entry name" value="RNGDIOXGNASE"/>
</dbReference>
<reference evidence="8 9" key="1">
    <citation type="journal article" date="2019" name="ISME J.">
        <title>Candidatus Macondimonas diazotrophica, a novel gammaproteobacterial genus dominating crude-oil-contaminated coastal sediments.</title>
        <authorList>
            <person name="Karthikeyan S."/>
            <person name="Konstantinidis K."/>
        </authorList>
    </citation>
    <scope>NUCLEOTIDE SEQUENCE [LARGE SCALE GENOMIC DNA]</scope>
    <source>
        <strain evidence="8 9">KTK01</strain>
    </source>
</reference>
<dbReference type="InterPro" id="IPR017941">
    <property type="entry name" value="Rieske_2Fe-2S"/>
</dbReference>
<dbReference type="SUPFAM" id="SSF55961">
    <property type="entry name" value="Bet v1-like"/>
    <property type="match status" value="1"/>
</dbReference>
<accession>A0A4Z0FA09</accession>
<keyword evidence="2" id="KW-0001">2Fe-2S</keyword>
<comment type="caution">
    <text evidence="8">The sequence shown here is derived from an EMBL/GenBank/DDBJ whole genome shotgun (WGS) entry which is preliminary data.</text>
</comment>
<dbReference type="PANTHER" id="PTHR43756">
    <property type="entry name" value="CHOLINE MONOOXYGENASE, CHLOROPLASTIC"/>
    <property type="match status" value="1"/>
</dbReference>
<name>A0A4Z0FA09_9GAMM</name>
<keyword evidence="3" id="KW-0479">Metal-binding</keyword>
<dbReference type="Pfam" id="PF00355">
    <property type="entry name" value="Rieske"/>
    <property type="match status" value="1"/>
</dbReference>
<dbReference type="GO" id="GO:0051213">
    <property type="term" value="F:dioxygenase activity"/>
    <property type="evidence" value="ECO:0007669"/>
    <property type="project" value="UniProtKB-KW"/>
</dbReference>
<evidence type="ECO:0000256" key="2">
    <source>
        <dbReference type="ARBA" id="ARBA00022714"/>
    </source>
</evidence>
<dbReference type="CDD" id="cd03469">
    <property type="entry name" value="Rieske_RO_Alpha_N"/>
    <property type="match status" value="1"/>
</dbReference>
<keyword evidence="8" id="KW-0223">Dioxygenase</keyword>
<sequence length="409" mass="46289">MAAIPDFTHNYGNLDTEPVPYFPYYDEEFFKLEVDKVFRRNWLFAARESDIPTAGDYVVKYFPPLKASLIIARQQDGSIKAFHNVCPHRANRVEITECGHKNRFVCSFHGWSFGLDGALKHVPDEAAFFNLDRDQRSLKTVPVDRWMGMLFVNFSPEPVEPLAAWLGELHGAFDGYPLPQMATMLKIRTEVNANWKMVMDAFLEGYHVVQLHGQSAGDAFTSKENPWGHLNSVRLYDKHKSLSMFGNPGQTATAAAALELKYQQMATYAPIQGDRYDQAHGARWSDFPPGVNPDRRDDWAFDIHLLFPNCSFYTANGWSVTQCYWPVTAETSIVEATVYAFEPTSIAGYIGFEHTKAMIFDVALEDLSTVERAQSNLRSGAFDSMVLSDMEVVVRHSHYVIRDLLANGA</sequence>
<evidence type="ECO:0000256" key="4">
    <source>
        <dbReference type="ARBA" id="ARBA00023002"/>
    </source>
</evidence>
<protein>
    <submittedName>
        <fullName evidence="8">Aromatic ring-hydroxylating dioxygenase subunit alpha</fullName>
    </submittedName>
</protein>
<dbReference type="EMBL" id="SRIO01000008">
    <property type="protein sequence ID" value="TFZ82550.1"/>
    <property type="molecule type" value="Genomic_DNA"/>
</dbReference>
<dbReference type="Gene3D" id="3.90.380.10">
    <property type="entry name" value="Naphthalene 1,2-dioxygenase Alpha Subunit, Chain A, domain 1"/>
    <property type="match status" value="1"/>
</dbReference>
<comment type="similarity">
    <text evidence="1">Belongs to the bacterial ring-hydroxylating dioxygenase alpha subunit family.</text>
</comment>
<evidence type="ECO:0000256" key="6">
    <source>
        <dbReference type="ARBA" id="ARBA00023014"/>
    </source>
</evidence>
<dbReference type="SUPFAM" id="SSF50022">
    <property type="entry name" value="ISP domain"/>
    <property type="match status" value="1"/>
</dbReference>
<dbReference type="Pfam" id="PF00848">
    <property type="entry name" value="Ring_hydroxyl_A"/>
    <property type="match status" value="1"/>
</dbReference>
<keyword evidence="4" id="KW-0560">Oxidoreductase</keyword>
<keyword evidence="6" id="KW-0411">Iron-sulfur</keyword>
<evidence type="ECO:0000256" key="3">
    <source>
        <dbReference type="ARBA" id="ARBA00022723"/>
    </source>
</evidence>
<organism evidence="8 9">
    <name type="scientific">Candidatus Macondimonas diazotrophica</name>
    <dbReference type="NCBI Taxonomy" id="2305248"/>
    <lineage>
        <taxon>Bacteria</taxon>
        <taxon>Pseudomonadati</taxon>
        <taxon>Pseudomonadota</taxon>
        <taxon>Gammaproteobacteria</taxon>
        <taxon>Chromatiales</taxon>
        <taxon>Ectothiorhodospiraceae</taxon>
        <taxon>Candidatus Macondimonas</taxon>
    </lineage>
</organism>
<dbReference type="PANTHER" id="PTHR43756:SF1">
    <property type="entry name" value="3-PHENYLPROPIONATE_CINNAMIC ACID DIOXYGENASE SUBUNIT ALPHA"/>
    <property type="match status" value="1"/>
</dbReference>
<evidence type="ECO:0000259" key="7">
    <source>
        <dbReference type="PROSITE" id="PS51296"/>
    </source>
</evidence>
<dbReference type="CDD" id="cd00680">
    <property type="entry name" value="RHO_alpha_C"/>
    <property type="match status" value="1"/>
</dbReference>
<evidence type="ECO:0000256" key="1">
    <source>
        <dbReference type="ARBA" id="ARBA00008751"/>
    </source>
</evidence>
<keyword evidence="5" id="KW-0408">Iron</keyword>
<evidence type="ECO:0000313" key="8">
    <source>
        <dbReference type="EMBL" id="TFZ82550.1"/>
    </source>
</evidence>
<dbReference type="Proteomes" id="UP000297890">
    <property type="component" value="Unassembled WGS sequence"/>
</dbReference>
<evidence type="ECO:0000313" key="9">
    <source>
        <dbReference type="Proteomes" id="UP000297890"/>
    </source>
</evidence>
<gene>
    <name evidence="8" type="ORF">E4680_07520</name>
</gene>
<dbReference type="RefSeq" id="WP_135281796.1">
    <property type="nucleotide sequence ID" value="NZ_SRIO01000008.1"/>
</dbReference>
<dbReference type="OrthoDB" id="9769355at2"/>
<dbReference type="GO" id="GO:0051537">
    <property type="term" value="F:2 iron, 2 sulfur cluster binding"/>
    <property type="evidence" value="ECO:0007669"/>
    <property type="project" value="UniProtKB-KW"/>
</dbReference>
<dbReference type="PROSITE" id="PS51296">
    <property type="entry name" value="RIESKE"/>
    <property type="match status" value="1"/>
</dbReference>
<dbReference type="InterPro" id="IPR015879">
    <property type="entry name" value="Ring_hydroxy_dOase_asu_C_dom"/>
</dbReference>
<proteinExistence type="inferred from homology"/>
<evidence type="ECO:0000256" key="5">
    <source>
        <dbReference type="ARBA" id="ARBA00023004"/>
    </source>
</evidence>
<dbReference type="Gene3D" id="2.102.10.10">
    <property type="entry name" value="Rieske [2Fe-2S] iron-sulphur domain"/>
    <property type="match status" value="1"/>
</dbReference>
<keyword evidence="9" id="KW-1185">Reference proteome</keyword>
<dbReference type="InterPro" id="IPR036922">
    <property type="entry name" value="Rieske_2Fe-2S_sf"/>
</dbReference>
<dbReference type="GO" id="GO:0005506">
    <property type="term" value="F:iron ion binding"/>
    <property type="evidence" value="ECO:0007669"/>
    <property type="project" value="InterPro"/>
</dbReference>
<dbReference type="AlphaFoldDB" id="A0A4Z0FA09"/>
<dbReference type="InterPro" id="IPR001663">
    <property type="entry name" value="Rng_hydr_dOase-A"/>
</dbReference>